<dbReference type="EMBL" id="CP108195">
    <property type="protein sequence ID" value="WTS10876.1"/>
    <property type="molecule type" value="Genomic_DNA"/>
</dbReference>
<evidence type="ECO:0000256" key="1">
    <source>
        <dbReference type="SAM" id="MobiDB-lite"/>
    </source>
</evidence>
<dbReference type="InterPro" id="IPR042070">
    <property type="entry name" value="PucR_C-HTH_sf"/>
</dbReference>
<name>A0AAU1U2B4_9ACTN</name>
<sequence length="547" mass="55917">MQLSPPGPPRSPDAAAAHGGGSPTLGQAVGVVGPDVVEVLRAPCGTDVPVSGAGVFDEGETLQARGRILIAPGVDTSAAGAAGVLRAADRAGAAAVVLRRGAQGIAPSLAEAADEVSTALLARAPWIEWGELIGLLRAAIARTGTAPTEASADVALGDLPGLALALAALVGGAITVEDPESNVLAYSPTADTADPLRRLTILGRRVPSWRVTELAESGFLTTLWASGDVVHRPADARFPERLAVAVRAGDEILGSLWAAADGEPLPSGARDALRQAAVIAVPHLLHHRLRSRSAASRRRYAVRALFEERPPDVSAAAAVLGVEAGQACTVLTAAAAAAAAPDVLDRAFHLASLRVAAHHTPAFAHRDGDRLDVLVAGTGAGDGVDRLARDLVAVLRGAGVRPLVAVGPAVGGLGDAAASRAGAAQVLRVLRERGGPETAGAEDVRFAMDALRVTDAVAEHVPSAADAVAALLEHDERHGTDLPRTVAAHLVFFGDAAATARYVGVHTNTLRYRLRRAGELCGIDLTDPDVRLLVELGLRRAGLIPLP</sequence>
<dbReference type="AlphaFoldDB" id="A0AAU1U2B4"/>
<proteinExistence type="predicted"/>
<dbReference type="InterPro" id="IPR051448">
    <property type="entry name" value="CdaR-like_regulators"/>
</dbReference>
<organism evidence="3">
    <name type="scientific">Streptomyces sp. NBC_00119</name>
    <dbReference type="NCBI Taxonomy" id="2975659"/>
    <lineage>
        <taxon>Bacteria</taxon>
        <taxon>Bacillati</taxon>
        <taxon>Actinomycetota</taxon>
        <taxon>Actinomycetes</taxon>
        <taxon>Kitasatosporales</taxon>
        <taxon>Streptomycetaceae</taxon>
        <taxon>Streptomyces</taxon>
    </lineage>
</organism>
<evidence type="ECO:0000259" key="2">
    <source>
        <dbReference type="Pfam" id="PF13556"/>
    </source>
</evidence>
<accession>A0AAU1U2B4</accession>
<feature type="compositionally biased region" description="Pro residues" evidence="1">
    <location>
        <begin position="1"/>
        <end position="11"/>
    </location>
</feature>
<reference evidence="3" key="1">
    <citation type="submission" date="2022-10" db="EMBL/GenBank/DDBJ databases">
        <title>The complete genomes of actinobacterial strains from the NBC collection.</title>
        <authorList>
            <person name="Joergensen T.S."/>
            <person name="Alvarez Arevalo M."/>
            <person name="Sterndorff E.B."/>
            <person name="Faurdal D."/>
            <person name="Vuksanovic O."/>
            <person name="Mourched A.-S."/>
            <person name="Charusanti P."/>
            <person name="Shaw S."/>
            <person name="Blin K."/>
            <person name="Weber T."/>
        </authorList>
    </citation>
    <scope>NUCLEOTIDE SEQUENCE</scope>
    <source>
        <strain evidence="3">NBC_00119</strain>
    </source>
</reference>
<dbReference type="Gene3D" id="1.10.10.2840">
    <property type="entry name" value="PucR C-terminal helix-turn-helix domain"/>
    <property type="match status" value="1"/>
</dbReference>
<dbReference type="PANTHER" id="PTHR33744">
    <property type="entry name" value="CARBOHYDRATE DIACID REGULATOR"/>
    <property type="match status" value="1"/>
</dbReference>
<feature type="region of interest" description="Disordered" evidence="1">
    <location>
        <begin position="1"/>
        <end position="27"/>
    </location>
</feature>
<dbReference type="Pfam" id="PF13556">
    <property type="entry name" value="HTH_30"/>
    <property type="match status" value="1"/>
</dbReference>
<dbReference type="PANTHER" id="PTHR33744:SF17">
    <property type="entry name" value="CONSERVED PROTEIN"/>
    <property type="match status" value="1"/>
</dbReference>
<gene>
    <name evidence="3" type="ORF">OHU69_07210</name>
</gene>
<feature type="domain" description="PucR C-terminal helix-turn-helix" evidence="2">
    <location>
        <begin position="484"/>
        <end position="539"/>
    </location>
</feature>
<dbReference type="InterPro" id="IPR025736">
    <property type="entry name" value="PucR_C-HTH_dom"/>
</dbReference>
<protein>
    <submittedName>
        <fullName evidence="3">Helix-turn-helix domain-containing protein</fullName>
    </submittedName>
</protein>
<evidence type="ECO:0000313" key="3">
    <source>
        <dbReference type="EMBL" id="WTS10876.1"/>
    </source>
</evidence>